<comment type="subcellular location">
    <subcellularLocation>
        <location evidence="5 6">Cytoplasm</location>
    </subcellularLocation>
</comment>
<sequence>MRSVDRFPPKTQVSLKIRAMNPSQNETYLTVTELNSLASQALASQFGLVWLRAEIGTFTRAASGHLYMTLKDASSIVKAVMFRSRASLCEFEPAVGDSVLVQARVGLYEPRGDFQLNVQVMRPDGRGTLYEQFQQIRSRLQAEGLFDPGLKRSVPLHPRAIGVVTSLAAAALHDVLTTLARRAPHVPVIIYPASVQGVQAPLQLRQALAQANERMEVDVILLVRGGGSIEDLWAFSDESLARDVAASTLPVICGVGHESDVSIADFAADLRAPTPTAAAELCCASVADLLANVRGGFERLQLAMARKLERWYQRVDQLSYGLVSPSQRLAAQSQALLRLESRLAQVRPDTERRSARVQALEVALRHGFSRQMQLRESRLAMAVARLQSLAPQAILDRGFAIVRDVDGKLLTSSASLAPGQGVKVQLAKGAFEADVRNVV</sequence>
<evidence type="ECO:0000256" key="6">
    <source>
        <dbReference type="RuleBase" id="RU004355"/>
    </source>
</evidence>
<protein>
    <recommendedName>
        <fullName evidence="5">Exodeoxyribonuclease 7 large subunit</fullName>
        <ecNumber evidence="5">3.1.11.6</ecNumber>
    </recommendedName>
    <alternativeName>
        <fullName evidence="5">Exodeoxyribonuclease VII large subunit</fullName>
        <shortName evidence="5">Exonuclease VII large subunit</shortName>
    </alternativeName>
</protein>
<dbReference type="InterPro" id="IPR020579">
    <property type="entry name" value="Exonuc_VII_lsu_C"/>
</dbReference>
<feature type="domain" description="OB-fold nucleic acid binding" evidence="8">
    <location>
        <begin position="29"/>
        <end position="121"/>
    </location>
</feature>
<dbReference type="Proteomes" id="UP000244571">
    <property type="component" value="Chromosome"/>
</dbReference>
<dbReference type="CDD" id="cd04489">
    <property type="entry name" value="ExoVII_LU_OBF"/>
    <property type="match status" value="1"/>
</dbReference>
<comment type="subunit">
    <text evidence="5">Heterooligomer composed of large and small subunits.</text>
</comment>
<name>A0A2R4XHT3_9BURK</name>
<evidence type="ECO:0000256" key="2">
    <source>
        <dbReference type="ARBA" id="ARBA00022722"/>
    </source>
</evidence>
<dbReference type="Pfam" id="PF02601">
    <property type="entry name" value="Exonuc_VII_L"/>
    <property type="match status" value="1"/>
</dbReference>
<keyword evidence="1 5" id="KW-0963">Cytoplasm</keyword>
<feature type="domain" description="Exonuclease VII large subunit C-terminal" evidence="7">
    <location>
        <begin position="145"/>
        <end position="433"/>
    </location>
</feature>
<dbReference type="EC" id="3.1.11.6" evidence="5"/>
<dbReference type="GO" id="GO:0006308">
    <property type="term" value="P:DNA catabolic process"/>
    <property type="evidence" value="ECO:0007669"/>
    <property type="project" value="UniProtKB-UniRule"/>
</dbReference>
<evidence type="ECO:0000256" key="1">
    <source>
        <dbReference type="ARBA" id="ARBA00022490"/>
    </source>
</evidence>
<evidence type="ECO:0000256" key="3">
    <source>
        <dbReference type="ARBA" id="ARBA00022801"/>
    </source>
</evidence>
<dbReference type="EMBL" id="CP028901">
    <property type="protein sequence ID" value="AWB33355.1"/>
    <property type="molecule type" value="Genomic_DNA"/>
</dbReference>
<dbReference type="InterPro" id="IPR003753">
    <property type="entry name" value="Exonuc_VII_L"/>
</dbReference>
<keyword evidence="10" id="KW-1185">Reference proteome</keyword>
<dbReference type="NCBIfam" id="TIGR00237">
    <property type="entry name" value="xseA"/>
    <property type="match status" value="1"/>
</dbReference>
<dbReference type="PANTHER" id="PTHR30008:SF0">
    <property type="entry name" value="EXODEOXYRIBONUCLEASE 7 LARGE SUBUNIT"/>
    <property type="match status" value="1"/>
</dbReference>
<evidence type="ECO:0000256" key="4">
    <source>
        <dbReference type="ARBA" id="ARBA00022839"/>
    </source>
</evidence>
<keyword evidence="2 5" id="KW-0540">Nuclease</keyword>
<evidence type="ECO:0000259" key="7">
    <source>
        <dbReference type="Pfam" id="PF02601"/>
    </source>
</evidence>
<keyword evidence="3 5" id="KW-0378">Hydrolase</keyword>
<proteinExistence type="inferred from homology"/>
<dbReference type="GO" id="GO:0003676">
    <property type="term" value="F:nucleic acid binding"/>
    <property type="evidence" value="ECO:0007669"/>
    <property type="project" value="InterPro"/>
</dbReference>
<dbReference type="InterPro" id="IPR025824">
    <property type="entry name" value="OB-fold_nuc-bd_dom"/>
</dbReference>
<accession>A0A2R4XHT3</accession>
<dbReference type="GO" id="GO:0005737">
    <property type="term" value="C:cytoplasm"/>
    <property type="evidence" value="ECO:0007669"/>
    <property type="project" value="UniProtKB-SubCell"/>
</dbReference>
<dbReference type="GO" id="GO:0009318">
    <property type="term" value="C:exodeoxyribonuclease VII complex"/>
    <property type="evidence" value="ECO:0007669"/>
    <property type="project" value="UniProtKB-UniRule"/>
</dbReference>
<reference evidence="9 10" key="1">
    <citation type="submission" date="2018-04" db="EMBL/GenBank/DDBJ databases">
        <title>Bordetella sp. HZ20 isolated from seawater.</title>
        <authorList>
            <person name="Sun C."/>
        </authorList>
    </citation>
    <scope>NUCLEOTIDE SEQUENCE [LARGE SCALE GENOMIC DNA]</scope>
    <source>
        <strain evidence="9 10">HZ20</strain>
    </source>
</reference>
<dbReference type="Pfam" id="PF13742">
    <property type="entry name" value="tRNA_anti_2"/>
    <property type="match status" value="1"/>
</dbReference>
<evidence type="ECO:0000313" key="10">
    <source>
        <dbReference type="Proteomes" id="UP000244571"/>
    </source>
</evidence>
<evidence type="ECO:0000313" key="9">
    <source>
        <dbReference type="EMBL" id="AWB33355.1"/>
    </source>
</evidence>
<organism evidence="9 10">
    <name type="scientific">Orrella marina</name>
    <dbReference type="NCBI Taxonomy" id="2163011"/>
    <lineage>
        <taxon>Bacteria</taxon>
        <taxon>Pseudomonadati</taxon>
        <taxon>Pseudomonadota</taxon>
        <taxon>Betaproteobacteria</taxon>
        <taxon>Burkholderiales</taxon>
        <taxon>Alcaligenaceae</taxon>
        <taxon>Orrella</taxon>
    </lineage>
</organism>
<evidence type="ECO:0000259" key="8">
    <source>
        <dbReference type="Pfam" id="PF13742"/>
    </source>
</evidence>
<dbReference type="HAMAP" id="MF_00378">
    <property type="entry name" value="Exonuc_7_L"/>
    <property type="match status" value="1"/>
</dbReference>
<evidence type="ECO:0000256" key="5">
    <source>
        <dbReference type="HAMAP-Rule" id="MF_00378"/>
    </source>
</evidence>
<dbReference type="KEGG" id="boz:DBV39_06155"/>
<dbReference type="PANTHER" id="PTHR30008">
    <property type="entry name" value="EXODEOXYRIBONUCLEASE 7 LARGE SUBUNIT"/>
    <property type="match status" value="1"/>
</dbReference>
<comment type="function">
    <text evidence="5">Bidirectionally degrades single-stranded DNA into large acid-insoluble oligonucleotides, which are then degraded further into small acid-soluble oligonucleotides.</text>
</comment>
<comment type="similarity">
    <text evidence="5 6">Belongs to the XseA family.</text>
</comment>
<dbReference type="AlphaFoldDB" id="A0A2R4XHT3"/>
<gene>
    <name evidence="5 9" type="primary">xseA</name>
    <name evidence="9" type="ORF">DBV39_06155</name>
</gene>
<keyword evidence="4 5" id="KW-0269">Exonuclease</keyword>
<dbReference type="GO" id="GO:0008855">
    <property type="term" value="F:exodeoxyribonuclease VII activity"/>
    <property type="evidence" value="ECO:0007669"/>
    <property type="project" value="UniProtKB-UniRule"/>
</dbReference>
<comment type="catalytic activity">
    <reaction evidence="5 6">
        <text>Exonucleolytic cleavage in either 5'- to 3'- or 3'- to 5'-direction to yield nucleoside 5'-phosphates.</text>
        <dbReference type="EC" id="3.1.11.6"/>
    </reaction>
</comment>